<dbReference type="RefSeq" id="WP_340362610.1">
    <property type="nucleotide sequence ID" value="NZ_JBBKZV010000002.1"/>
</dbReference>
<organism evidence="1 2">
    <name type="scientific">Variovorax humicola</name>
    <dbReference type="NCBI Taxonomy" id="1769758"/>
    <lineage>
        <taxon>Bacteria</taxon>
        <taxon>Pseudomonadati</taxon>
        <taxon>Pseudomonadota</taxon>
        <taxon>Betaproteobacteria</taxon>
        <taxon>Burkholderiales</taxon>
        <taxon>Comamonadaceae</taxon>
        <taxon>Variovorax</taxon>
    </lineage>
</organism>
<keyword evidence="2" id="KW-1185">Reference proteome</keyword>
<dbReference type="Proteomes" id="UP001363010">
    <property type="component" value="Unassembled WGS sequence"/>
</dbReference>
<sequence length="84" mass="9519">MNAIKKAREIIMADPTSDTARTLSSLVVALETESVFPLAKLYELDLKDFAVAIEILDEWRLDRYYARKGKLLDVSYLVNNQSAP</sequence>
<gene>
    <name evidence="1" type="ORF">WKW80_05900</name>
</gene>
<proteinExistence type="predicted"/>
<protein>
    <submittedName>
        <fullName evidence="1">Uncharacterized protein</fullName>
    </submittedName>
</protein>
<dbReference type="EMBL" id="JBBKZV010000002">
    <property type="protein sequence ID" value="MEJ8821568.1"/>
    <property type="molecule type" value="Genomic_DNA"/>
</dbReference>
<evidence type="ECO:0000313" key="1">
    <source>
        <dbReference type="EMBL" id="MEJ8821568.1"/>
    </source>
</evidence>
<comment type="caution">
    <text evidence="1">The sequence shown here is derived from an EMBL/GenBank/DDBJ whole genome shotgun (WGS) entry which is preliminary data.</text>
</comment>
<evidence type="ECO:0000313" key="2">
    <source>
        <dbReference type="Proteomes" id="UP001363010"/>
    </source>
</evidence>
<reference evidence="1 2" key="1">
    <citation type="submission" date="2024-03" db="EMBL/GenBank/DDBJ databases">
        <title>Novel species of the genus Variovorax.</title>
        <authorList>
            <person name="Liu Q."/>
            <person name="Xin Y.-H."/>
        </authorList>
    </citation>
    <scope>NUCLEOTIDE SEQUENCE [LARGE SCALE GENOMIC DNA]</scope>
    <source>
        <strain evidence="1 2">KACC 18501</strain>
    </source>
</reference>
<accession>A0ABU8VVV6</accession>
<name>A0ABU8VVV6_9BURK</name>